<gene>
    <name evidence="1" type="ORF">SS1G_11625</name>
</gene>
<reference evidence="2" key="1">
    <citation type="journal article" date="2011" name="PLoS Genet.">
        <title>Genomic analysis of the necrotrophic fungal pathogens Sclerotinia sclerotiorum and Botrytis cinerea.</title>
        <authorList>
            <person name="Amselem J."/>
            <person name="Cuomo C.A."/>
            <person name="van Kan J.A."/>
            <person name="Viaud M."/>
            <person name="Benito E.P."/>
            <person name="Couloux A."/>
            <person name="Coutinho P.M."/>
            <person name="de Vries R.P."/>
            <person name="Dyer P.S."/>
            <person name="Fillinger S."/>
            <person name="Fournier E."/>
            <person name="Gout L."/>
            <person name="Hahn M."/>
            <person name="Kohn L."/>
            <person name="Lapalu N."/>
            <person name="Plummer K.M."/>
            <person name="Pradier J.M."/>
            <person name="Quevillon E."/>
            <person name="Sharon A."/>
            <person name="Simon A."/>
            <person name="ten Have A."/>
            <person name="Tudzynski B."/>
            <person name="Tudzynski P."/>
            <person name="Wincker P."/>
            <person name="Andrew M."/>
            <person name="Anthouard V."/>
            <person name="Beever R.E."/>
            <person name="Beffa R."/>
            <person name="Benoit I."/>
            <person name="Bouzid O."/>
            <person name="Brault B."/>
            <person name="Chen Z."/>
            <person name="Choquer M."/>
            <person name="Collemare J."/>
            <person name="Cotton P."/>
            <person name="Danchin E.G."/>
            <person name="Da Silva C."/>
            <person name="Gautier A."/>
            <person name="Giraud C."/>
            <person name="Giraud T."/>
            <person name="Gonzalez C."/>
            <person name="Grossetete S."/>
            <person name="Guldener U."/>
            <person name="Henrissat B."/>
            <person name="Howlett B.J."/>
            <person name="Kodira C."/>
            <person name="Kretschmer M."/>
            <person name="Lappartient A."/>
            <person name="Leroch M."/>
            <person name="Levis C."/>
            <person name="Mauceli E."/>
            <person name="Neuveglise C."/>
            <person name="Oeser B."/>
            <person name="Pearson M."/>
            <person name="Poulain J."/>
            <person name="Poussereau N."/>
            <person name="Quesneville H."/>
            <person name="Rascle C."/>
            <person name="Schumacher J."/>
            <person name="Segurens B."/>
            <person name="Sexton A."/>
            <person name="Silva E."/>
            <person name="Sirven C."/>
            <person name="Soanes D.M."/>
            <person name="Talbot N.J."/>
            <person name="Templeton M."/>
            <person name="Yandava C."/>
            <person name="Yarden O."/>
            <person name="Zeng Q."/>
            <person name="Rollins J.A."/>
            <person name="Lebrun M.H."/>
            <person name="Dickman M."/>
        </authorList>
    </citation>
    <scope>NUCLEOTIDE SEQUENCE [LARGE SCALE GENOMIC DNA]</scope>
    <source>
        <strain evidence="2">ATCC 18683 / 1980 / Ss-1</strain>
    </source>
</reference>
<organism evidence="1 2">
    <name type="scientific">Sclerotinia sclerotiorum (strain ATCC 18683 / 1980 / Ss-1)</name>
    <name type="common">White mold</name>
    <name type="synonym">Whetzelinia sclerotiorum</name>
    <dbReference type="NCBI Taxonomy" id="665079"/>
    <lineage>
        <taxon>Eukaryota</taxon>
        <taxon>Fungi</taxon>
        <taxon>Dikarya</taxon>
        <taxon>Ascomycota</taxon>
        <taxon>Pezizomycotina</taxon>
        <taxon>Leotiomycetes</taxon>
        <taxon>Helotiales</taxon>
        <taxon>Sclerotiniaceae</taxon>
        <taxon>Sclerotinia</taxon>
    </lineage>
</organism>
<dbReference type="GeneID" id="5483704"/>
<keyword evidence="2" id="KW-1185">Reference proteome</keyword>
<evidence type="ECO:0000313" key="2">
    <source>
        <dbReference type="Proteomes" id="UP000001312"/>
    </source>
</evidence>
<dbReference type="RefSeq" id="XP_001587632.1">
    <property type="nucleotide sequence ID" value="XM_001587582.1"/>
</dbReference>
<dbReference type="EMBL" id="CH476638">
    <property type="protein sequence ID" value="EDN95746.1"/>
    <property type="molecule type" value="Genomic_DNA"/>
</dbReference>
<accession>A7F204</accession>
<sequence length="76" mass="8387">MASAYLYHGTSTDMAKNLLNLDPLAFLSYQSQSSMTRPGYDFKVRNGRRASQNHDASLACEIGSLLNFSVKRKAVA</sequence>
<dbReference type="InParanoid" id="A7F204"/>
<dbReference type="Proteomes" id="UP000001312">
    <property type="component" value="Unassembled WGS sequence"/>
</dbReference>
<dbReference type="KEGG" id="ssl:SS1G_11625"/>
<protein>
    <submittedName>
        <fullName evidence="1">Uncharacterized protein</fullName>
    </submittedName>
</protein>
<proteinExistence type="predicted"/>
<evidence type="ECO:0000313" key="1">
    <source>
        <dbReference type="EMBL" id="EDN95746.1"/>
    </source>
</evidence>
<dbReference type="AlphaFoldDB" id="A7F204"/>
<name>A7F204_SCLS1</name>